<accession>A0A9R1W4Y3</accession>
<feature type="domain" description="FAR1" evidence="1">
    <location>
        <begin position="22"/>
        <end position="107"/>
    </location>
</feature>
<name>A0A9R1W4Y3_LACSA</name>
<reference evidence="2 3" key="1">
    <citation type="journal article" date="2017" name="Nat. Commun.">
        <title>Genome assembly with in vitro proximity ligation data and whole-genome triplication in lettuce.</title>
        <authorList>
            <person name="Reyes-Chin-Wo S."/>
            <person name="Wang Z."/>
            <person name="Yang X."/>
            <person name="Kozik A."/>
            <person name="Arikit S."/>
            <person name="Song C."/>
            <person name="Xia L."/>
            <person name="Froenicke L."/>
            <person name="Lavelle D.O."/>
            <person name="Truco M.J."/>
            <person name="Xia R."/>
            <person name="Zhu S."/>
            <person name="Xu C."/>
            <person name="Xu H."/>
            <person name="Xu X."/>
            <person name="Cox K."/>
            <person name="Korf I."/>
            <person name="Meyers B.C."/>
            <person name="Michelmore R.W."/>
        </authorList>
    </citation>
    <scope>NUCLEOTIDE SEQUENCE [LARGE SCALE GENOMIC DNA]</scope>
    <source>
        <strain evidence="3">cv. Salinas</strain>
        <tissue evidence="2">Seedlings</tissue>
    </source>
</reference>
<keyword evidence="3" id="KW-1185">Reference proteome</keyword>
<dbReference type="Proteomes" id="UP000235145">
    <property type="component" value="Unassembled WGS sequence"/>
</dbReference>
<evidence type="ECO:0000313" key="2">
    <source>
        <dbReference type="EMBL" id="KAJ0216251.1"/>
    </source>
</evidence>
<dbReference type="PANTHER" id="PTHR47718">
    <property type="entry name" value="OS01G0519700 PROTEIN"/>
    <property type="match status" value="1"/>
</dbReference>
<comment type="caution">
    <text evidence="2">The sequence shown here is derived from an EMBL/GenBank/DDBJ whole genome shotgun (WGS) entry which is preliminary data.</text>
</comment>
<evidence type="ECO:0000313" key="3">
    <source>
        <dbReference type="Proteomes" id="UP000235145"/>
    </source>
</evidence>
<organism evidence="2 3">
    <name type="scientific">Lactuca sativa</name>
    <name type="common">Garden lettuce</name>
    <dbReference type="NCBI Taxonomy" id="4236"/>
    <lineage>
        <taxon>Eukaryota</taxon>
        <taxon>Viridiplantae</taxon>
        <taxon>Streptophyta</taxon>
        <taxon>Embryophyta</taxon>
        <taxon>Tracheophyta</taxon>
        <taxon>Spermatophyta</taxon>
        <taxon>Magnoliopsida</taxon>
        <taxon>eudicotyledons</taxon>
        <taxon>Gunneridae</taxon>
        <taxon>Pentapetalae</taxon>
        <taxon>asterids</taxon>
        <taxon>campanulids</taxon>
        <taxon>Asterales</taxon>
        <taxon>Asteraceae</taxon>
        <taxon>Cichorioideae</taxon>
        <taxon>Cichorieae</taxon>
        <taxon>Lactucinae</taxon>
        <taxon>Lactuca</taxon>
    </lineage>
</organism>
<gene>
    <name evidence="2" type="ORF">LSAT_V11C300104180</name>
</gene>
<sequence length="447" mass="52691">MIRLHRRPYKGQTFPTFEDGLTFYKEFARKSGFETRIGSTKIVKGVEGYGRRYIVCNIQGLKKSTYDTLTDSNNKRRRRPSIRVSCEVDVRMKINNNNVWQIYKLKTHIFQKKIIYDMSNVNMGPSVAYKYMKESGGGFENTGAGATGTNIKNFKRDWIEFIGERDSDFMIDKLKKKNDYLQDFSFDYSIGSNAELTGLVWADEEAKRYYFAFGDVLGFDATYRTNKESFRKILNFNKFFIESFNDYLKLVKELNLTHGYYMLKKNISQRAKSDCDRSRYCNFTSSTSCIQECKTYIMYLGSHMAKTDVLKKLSDLIWNETILKEDFESTWKNLMDEFHLNKNNWFNEIYEAENYFYGLLSNSDLHLIEFSTHFDNALEGQRCIQRKNDHDSRYTKPDFKTGLKLENEVAEFFTRNVFFDIQLEILASMVKILNRIKNFFVLASNLN</sequence>
<evidence type="ECO:0000259" key="1">
    <source>
        <dbReference type="Pfam" id="PF03101"/>
    </source>
</evidence>
<dbReference type="InterPro" id="IPR004330">
    <property type="entry name" value="FAR1_DNA_bnd_dom"/>
</dbReference>
<dbReference type="PANTHER" id="PTHR47718:SF17">
    <property type="entry name" value="PROTEIN FAR1-RELATED SEQUENCE 5-LIKE"/>
    <property type="match status" value="1"/>
</dbReference>
<dbReference type="Pfam" id="PF03101">
    <property type="entry name" value="FAR1"/>
    <property type="match status" value="1"/>
</dbReference>
<dbReference type="EMBL" id="NBSK02000003">
    <property type="protein sequence ID" value="KAJ0216251.1"/>
    <property type="molecule type" value="Genomic_DNA"/>
</dbReference>
<protein>
    <recommendedName>
        <fullName evidence="1">FAR1 domain-containing protein</fullName>
    </recommendedName>
</protein>
<proteinExistence type="predicted"/>
<dbReference type="AlphaFoldDB" id="A0A9R1W4Y3"/>